<dbReference type="GO" id="GO:0052689">
    <property type="term" value="F:carboxylic ester hydrolase activity"/>
    <property type="evidence" value="ECO:0007669"/>
    <property type="project" value="TreeGrafter"/>
</dbReference>
<dbReference type="PANTHER" id="PTHR43265:SF1">
    <property type="entry name" value="ESTERASE ESTD"/>
    <property type="match status" value="1"/>
</dbReference>
<gene>
    <name evidence="4" type="ORF">SAMN04488567_3313</name>
</gene>
<dbReference type="Gene3D" id="3.40.50.1820">
    <property type="entry name" value="alpha/beta hydrolase"/>
    <property type="match status" value="1"/>
</dbReference>
<evidence type="ECO:0000259" key="3">
    <source>
        <dbReference type="Pfam" id="PF00561"/>
    </source>
</evidence>
<dbReference type="InterPro" id="IPR000073">
    <property type="entry name" value="AB_hydrolase_1"/>
</dbReference>
<feature type="compositionally biased region" description="Low complexity" evidence="1">
    <location>
        <begin position="23"/>
        <end position="33"/>
    </location>
</feature>
<dbReference type="OrthoDB" id="9806163at2"/>
<dbReference type="AlphaFoldDB" id="A0A1G7I338"/>
<feature type="region of interest" description="Disordered" evidence="1">
    <location>
        <begin position="23"/>
        <end position="45"/>
    </location>
</feature>
<evidence type="ECO:0000256" key="1">
    <source>
        <dbReference type="SAM" id="MobiDB-lite"/>
    </source>
</evidence>
<evidence type="ECO:0000313" key="4">
    <source>
        <dbReference type="EMBL" id="SDF07151.1"/>
    </source>
</evidence>
<feature type="signal peptide" evidence="2">
    <location>
        <begin position="1"/>
        <end position="21"/>
    </location>
</feature>
<evidence type="ECO:0000313" key="5">
    <source>
        <dbReference type="Proteomes" id="UP000198922"/>
    </source>
</evidence>
<sequence>MPIPLSALLSLLLLAAAPGHAQEGAAPAEAPGATEEDGPAGEGGAVVASEEDISDLMVVAPWPRPLPLSDGRAGLSDRVSIEVEGTEVFGTLALPPDGPAPVVLLLHGFTADRDELPIAESGEGVFRRTARLLAEAGYASLRIDFRGSGESTGGFDFAETTFESQVADARAALDWLAGEARVLDAPPFLIGWSQGGLVAATLAGRGAPVEATALWAAVADPQATYGRLFGTQALERGVLSAEPSTVTLPWGAEVTLGRPFFEGVIAADPVAEIAAYDGPLFVAQGTEDATVDPAQAEALLAAHEGREELWLREMDHSFNAFEGPEMIDEMVAATVAFFDMLGAP</sequence>
<dbReference type="RefSeq" id="WP_090113815.1">
    <property type="nucleotide sequence ID" value="NZ_FNAT01000007.1"/>
</dbReference>
<protein>
    <recommendedName>
        <fullName evidence="3">AB hydrolase-1 domain-containing protein</fullName>
    </recommendedName>
</protein>
<proteinExistence type="predicted"/>
<dbReference type="EMBL" id="FNAT01000007">
    <property type="protein sequence ID" value="SDF07151.1"/>
    <property type="molecule type" value="Genomic_DNA"/>
</dbReference>
<dbReference type="SUPFAM" id="SSF53474">
    <property type="entry name" value="alpha/beta-Hydrolases"/>
    <property type="match status" value="1"/>
</dbReference>
<dbReference type="InterPro" id="IPR029058">
    <property type="entry name" value="AB_hydrolase_fold"/>
</dbReference>
<name>A0A1G7I338_9RHOB</name>
<accession>A0A1G7I338</accession>
<dbReference type="Pfam" id="PF00561">
    <property type="entry name" value="Abhydrolase_1"/>
    <property type="match status" value="1"/>
</dbReference>
<feature type="domain" description="AB hydrolase-1" evidence="3">
    <location>
        <begin position="101"/>
        <end position="208"/>
    </location>
</feature>
<dbReference type="InterPro" id="IPR053145">
    <property type="entry name" value="AB_hydrolase_Est10"/>
</dbReference>
<keyword evidence="5" id="KW-1185">Reference proteome</keyword>
<dbReference type="Proteomes" id="UP000198922">
    <property type="component" value="Unassembled WGS sequence"/>
</dbReference>
<organism evidence="4 5">
    <name type="scientific">Limimaricola pyoseonensis</name>
    <dbReference type="NCBI Taxonomy" id="521013"/>
    <lineage>
        <taxon>Bacteria</taxon>
        <taxon>Pseudomonadati</taxon>
        <taxon>Pseudomonadota</taxon>
        <taxon>Alphaproteobacteria</taxon>
        <taxon>Rhodobacterales</taxon>
        <taxon>Paracoccaceae</taxon>
        <taxon>Limimaricola</taxon>
    </lineage>
</organism>
<keyword evidence="2" id="KW-0732">Signal</keyword>
<reference evidence="5" key="1">
    <citation type="submission" date="2016-10" db="EMBL/GenBank/DDBJ databases">
        <authorList>
            <person name="Varghese N."/>
            <person name="Submissions S."/>
        </authorList>
    </citation>
    <scope>NUCLEOTIDE SEQUENCE [LARGE SCALE GENOMIC DNA]</scope>
    <source>
        <strain evidence="5">DSM 21424</strain>
    </source>
</reference>
<dbReference type="STRING" id="521013.SAMN04488567_3313"/>
<dbReference type="PANTHER" id="PTHR43265">
    <property type="entry name" value="ESTERASE ESTD"/>
    <property type="match status" value="1"/>
</dbReference>
<feature type="chain" id="PRO_5011666588" description="AB hydrolase-1 domain-containing protein" evidence="2">
    <location>
        <begin position="22"/>
        <end position="344"/>
    </location>
</feature>
<evidence type="ECO:0000256" key="2">
    <source>
        <dbReference type="SAM" id="SignalP"/>
    </source>
</evidence>